<protein>
    <submittedName>
        <fullName evidence="2">Uncharacterized protein</fullName>
    </submittedName>
</protein>
<sequence length="271" mass="29457">MPSTAAQQLSVRRRRSCAPRKLECASTCTAQKIRRAPLATKTDSNGATPGPSKLRLPLTLQRPVLGEVNLAPSHPHLANVPPQYVRDQLPELLPGMSAALASVNHVAQTSRLPKHIQLEENDTVSAYPPTHILAVYDDAPLPAGTSTRPVSLIAIHDLVFASHCSRFPVLRSFTSPSPLSIPVVPIRVPSLETFSTLRGYLYSQQPSILRAALKTPCEADGDLLRLAAHARKIYGLWQNACLLGLVDARAFEVIEESWERVLDAMKACSSA</sequence>
<evidence type="ECO:0000313" key="3">
    <source>
        <dbReference type="Proteomes" id="UP000613580"/>
    </source>
</evidence>
<keyword evidence="3" id="KW-1185">Reference proteome</keyword>
<dbReference type="AlphaFoldDB" id="A0A8H6TKN6"/>
<evidence type="ECO:0000256" key="1">
    <source>
        <dbReference type="SAM" id="MobiDB-lite"/>
    </source>
</evidence>
<evidence type="ECO:0000313" key="2">
    <source>
        <dbReference type="EMBL" id="KAF7319320.1"/>
    </source>
</evidence>
<proteinExistence type="predicted"/>
<comment type="caution">
    <text evidence="2">The sequence shown here is derived from an EMBL/GenBank/DDBJ whole genome shotgun (WGS) entry which is preliminary data.</text>
</comment>
<organism evidence="2 3">
    <name type="scientific">Mycena chlorophos</name>
    <name type="common">Agaric fungus</name>
    <name type="synonym">Agaricus chlorophos</name>
    <dbReference type="NCBI Taxonomy" id="658473"/>
    <lineage>
        <taxon>Eukaryota</taxon>
        <taxon>Fungi</taxon>
        <taxon>Dikarya</taxon>
        <taxon>Basidiomycota</taxon>
        <taxon>Agaricomycotina</taxon>
        <taxon>Agaricomycetes</taxon>
        <taxon>Agaricomycetidae</taxon>
        <taxon>Agaricales</taxon>
        <taxon>Marasmiineae</taxon>
        <taxon>Mycenaceae</taxon>
        <taxon>Mycena</taxon>
    </lineage>
</organism>
<feature type="region of interest" description="Disordered" evidence="1">
    <location>
        <begin position="36"/>
        <end position="55"/>
    </location>
</feature>
<name>A0A8H6TKN6_MYCCL</name>
<accession>A0A8H6TKN6</accession>
<dbReference type="Proteomes" id="UP000613580">
    <property type="component" value="Unassembled WGS sequence"/>
</dbReference>
<dbReference type="OrthoDB" id="2570975at2759"/>
<reference evidence="2" key="1">
    <citation type="submission" date="2020-05" db="EMBL/GenBank/DDBJ databases">
        <title>Mycena genomes resolve the evolution of fungal bioluminescence.</title>
        <authorList>
            <person name="Tsai I.J."/>
        </authorList>
    </citation>
    <scope>NUCLEOTIDE SEQUENCE</scope>
    <source>
        <strain evidence="2">110903Hualien_Pintung</strain>
    </source>
</reference>
<dbReference type="EMBL" id="JACAZE010000003">
    <property type="protein sequence ID" value="KAF7319320.1"/>
    <property type="molecule type" value="Genomic_DNA"/>
</dbReference>
<gene>
    <name evidence="2" type="ORF">HMN09_00269600</name>
</gene>